<dbReference type="GO" id="GO:0043565">
    <property type="term" value="F:sequence-specific DNA binding"/>
    <property type="evidence" value="ECO:0007669"/>
    <property type="project" value="InterPro"/>
</dbReference>
<dbReference type="InterPro" id="IPR036081">
    <property type="entry name" value="Translin_sf"/>
</dbReference>
<name>A0A067N9V6_BOTB1</name>
<dbReference type="Pfam" id="PF01997">
    <property type="entry name" value="Translin"/>
    <property type="match status" value="1"/>
</dbReference>
<sequence>MGPASASAAREGVLAAFNDFRVQIDDYNDRRERLIKISRDITIHSKRLIFLLHRIANDDALDAQQRAAECRQKLKPIRAFFEAASDELRGQDFGRYSQSLSPGVQEYIEAISFSHYLEHGTLITHAQAQALISTPAGEPWFPLTHSDYLLGISDLTGELMRLAITSSGLRQGRHKAAEVCDFVRRCTADFESLTPYVNELSKKQSVTTESLKKIELAAYGIAIRGSEYHDFPRSFDDDPGHGRPADEAY</sequence>
<evidence type="ECO:0000256" key="4">
    <source>
        <dbReference type="ARBA" id="ARBA00022490"/>
    </source>
</evidence>
<evidence type="ECO:0000256" key="5">
    <source>
        <dbReference type="ARBA" id="ARBA00023242"/>
    </source>
</evidence>
<gene>
    <name evidence="6" type="ORF">BOTBODRAFT_26582</name>
</gene>
<dbReference type="PANTHER" id="PTHR10741">
    <property type="entry name" value="TRANSLIN AND TRANSLIN ASSOCIATED PROTEIN X"/>
    <property type="match status" value="1"/>
</dbReference>
<dbReference type="InterPro" id="IPR016069">
    <property type="entry name" value="Translin_C"/>
</dbReference>
<evidence type="ECO:0000256" key="3">
    <source>
        <dbReference type="ARBA" id="ARBA00005902"/>
    </source>
</evidence>
<keyword evidence="7" id="KW-1185">Reference proteome</keyword>
<dbReference type="InParanoid" id="A0A067N9V6"/>
<evidence type="ECO:0000313" key="7">
    <source>
        <dbReference type="Proteomes" id="UP000027195"/>
    </source>
</evidence>
<comment type="subcellular location">
    <subcellularLocation>
        <location evidence="2">Cytoplasm</location>
    </subcellularLocation>
    <subcellularLocation>
        <location evidence="1">Nucleus</location>
    </subcellularLocation>
</comment>
<accession>A0A067N9V6</accession>
<dbReference type="Gene3D" id="1.20.58.190">
    <property type="entry name" value="Translin, domain 1"/>
    <property type="match status" value="1"/>
</dbReference>
<dbReference type="STRING" id="930990.A0A067N9V6"/>
<dbReference type="OrthoDB" id="31005at2759"/>
<proteinExistence type="inferred from homology"/>
<protein>
    <recommendedName>
        <fullName evidence="8">Translin</fullName>
    </recommendedName>
</protein>
<comment type="similarity">
    <text evidence="3">Belongs to the translin family.</text>
</comment>
<dbReference type="HOGENOM" id="CLU_067225_2_0_1"/>
<dbReference type="Proteomes" id="UP000027195">
    <property type="component" value="Unassembled WGS sequence"/>
</dbReference>
<keyword evidence="4" id="KW-0963">Cytoplasm</keyword>
<dbReference type="CDD" id="cd14820">
    <property type="entry name" value="TRAX"/>
    <property type="match status" value="1"/>
</dbReference>
<dbReference type="EMBL" id="KL198017">
    <property type="protein sequence ID" value="KDQ20576.1"/>
    <property type="molecule type" value="Genomic_DNA"/>
</dbReference>
<organism evidence="6 7">
    <name type="scientific">Botryobasidium botryosum (strain FD-172 SS1)</name>
    <dbReference type="NCBI Taxonomy" id="930990"/>
    <lineage>
        <taxon>Eukaryota</taxon>
        <taxon>Fungi</taxon>
        <taxon>Dikarya</taxon>
        <taxon>Basidiomycota</taxon>
        <taxon>Agaricomycotina</taxon>
        <taxon>Agaricomycetes</taxon>
        <taxon>Cantharellales</taxon>
        <taxon>Botryobasidiaceae</taxon>
        <taxon>Botryobasidium</taxon>
    </lineage>
</organism>
<dbReference type="AlphaFoldDB" id="A0A067N9V6"/>
<reference evidence="7" key="1">
    <citation type="journal article" date="2014" name="Proc. Natl. Acad. Sci. U.S.A.">
        <title>Extensive sampling of basidiomycete genomes demonstrates inadequacy of the white-rot/brown-rot paradigm for wood decay fungi.</title>
        <authorList>
            <person name="Riley R."/>
            <person name="Salamov A.A."/>
            <person name="Brown D.W."/>
            <person name="Nagy L.G."/>
            <person name="Floudas D."/>
            <person name="Held B.W."/>
            <person name="Levasseur A."/>
            <person name="Lombard V."/>
            <person name="Morin E."/>
            <person name="Otillar R."/>
            <person name="Lindquist E.A."/>
            <person name="Sun H."/>
            <person name="LaButti K.M."/>
            <person name="Schmutz J."/>
            <person name="Jabbour D."/>
            <person name="Luo H."/>
            <person name="Baker S.E."/>
            <person name="Pisabarro A.G."/>
            <person name="Walton J.D."/>
            <person name="Blanchette R.A."/>
            <person name="Henrissat B."/>
            <person name="Martin F."/>
            <person name="Cullen D."/>
            <person name="Hibbett D.S."/>
            <person name="Grigoriev I.V."/>
        </authorList>
    </citation>
    <scope>NUCLEOTIDE SEQUENCE [LARGE SCALE GENOMIC DNA]</scope>
    <source>
        <strain evidence="7">FD-172 SS1</strain>
    </source>
</reference>
<evidence type="ECO:0000313" key="6">
    <source>
        <dbReference type="EMBL" id="KDQ20576.1"/>
    </source>
</evidence>
<dbReference type="Gene3D" id="1.20.58.200">
    <property type="entry name" value="Translin, domain 2"/>
    <property type="match status" value="1"/>
</dbReference>
<evidence type="ECO:0000256" key="1">
    <source>
        <dbReference type="ARBA" id="ARBA00004123"/>
    </source>
</evidence>
<evidence type="ECO:0008006" key="8">
    <source>
        <dbReference type="Google" id="ProtNLM"/>
    </source>
</evidence>
<dbReference type="InterPro" id="IPR002848">
    <property type="entry name" value="Translin_fam"/>
</dbReference>
<dbReference type="GO" id="GO:0005737">
    <property type="term" value="C:cytoplasm"/>
    <property type="evidence" value="ECO:0007669"/>
    <property type="project" value="UniProtKB-SubCell"/>
</dbReference>
<dbReference type="FunCoup" id="A0A067N9V6">
    <property type="interactions" value="467"/>
</dbReference>
<keyword evidence="5" id="KW-0539">Nucleus</keyword>
<dbReference type="InterPro" id="IPR016068">
    <property type="entry name" value="Translin_N"/>
</dbReference>
<evidence type="ECO:0000256" key="2">
    <source>
        <dbReference type="ARBA" id="ARBA00004496"/>
    </source>
</evidence>
<dbReference type="GO" id="GO:0005634">
    <property type="term" value="C:nucleus"/>
    <property type="evidence" value="ECO:0007669"/>
    <property type="project" value="UniProtKB-SubCell"/>
</dbReference>
<dbReference type="SUPFAM" id="SSF74784">
    <property type="entry name" value="Translin"/>
    <property type="match status" value="1"/>
</dbReference>